<keyword evidence="1" id="KW-0812">Transmembrane</keyword>
<organism evidence="2 3">
    <name type="scientific">Paenibacillus methanolicus</name>
    <dbReference type="NCBI Taxonomy" id="582686"/>
    <lineage>
        <taxon>Bacteria</taxon>
        <taxon>Bacillati</taxon>
        <taxon>Bacillota</taxon>
        <taxon>Bacilli</taxon>
        <taxon>Bacillales</taxon>
        <taxon>Paenibacillaceae</taxon>
        <taxon>Paenibacillus</taxon>
    </lineage>
</organism>
<dbReference type="RefSeq" id="WP_148932647.1">
    <property type="nucleotide sequence ID" value="NZ_VNHS01000012.1"/>
</dbReference>
<gene>
    <name evidence="2" type="ORF">BCM02_112284</name>
</gene>
<accession>A0A5S5BXE4</accession>
<sequence>MFDFLQLVANENLKIYRRIRTWIMFGILVILVLAISLIARYMPGGGDGSGWSMMMTETFLLFIMVTIFTVVVSAETVAGEFTSGTIKLLLIRPWSRSKILLSKYISVMLFAFALAATLFVLGFGVNALLFGMGGAREEILAALGTNRDISPFSYMLAYYGFEFISLIMIVTVSFMISTVFRSGGLAIGLSLFFLMGGSVVTMLLMQLDYAWVDYLLLIHLDLTNYLIEPGFELRDGVTLGFSLGVLAAYYVLIIAVTWLVFNKRDVAT</sequence>
<comment type="caution">
    <text evidence="2">The sequence shown here is derived from an EMBL/GenBank/DDBJ whole genome shotgun (WGS) entry which is preliminary data.</text>
</comment>
<dbReference type="EMBL" id="VNHS01000012">
    <property type="protein sequence ID" value="TYP70303.1"/>
    <property type="molecule type" value="Genomic_DNA"/>
</dbReference>
<feature type="transmembrane region" description="Helical" evidence="1">
    <location>
        <begin position="183"/>
        <end position="203"/>
    </location>
</feature>
<evidence type="ECO:0000313" key="3">
    <source>
        <dbReference type="Proteomes" id="UP000323257"/>
    </source>
</evidence>
<feature type="transmembrane region" description="Helical" evidence="1">
    <location>
        <begin position="21"/>
        <end position="39"/>
    </location>
</feature>
<dbReference type="PANTHER" id="PTHR37305">
    <property type="entry name" value="INTEGRAL MEMBRANE PROTEIN-RELATED"/>
    <property type="match status" value="1"/>
</dbReference>
<dbReference type="Pfam" id="PF12730">
    <property type="entry name" value="ABC2_membrane_4"/>
    <property type="match status" value="1"/>
</dbReference>
<dbReference type="AlphaFoldDB" id="A0A5S5BXE4"/>
<keyword evidence="3" id="KW-1185">Reference proteome</keyword>
<dbReference type="PANTHER" id="PTHR37305:SF1">
    <property type="entry name" value="MEMBRANE PROTEIN"/>
    <property type="match status" value="1"/>
</dbReference>
<keyword evidence="1" id="KW-1133">Transmembrane helix</keyword>
<feature type="transmembrane region" description="Helical" evidence="1">
    <location>
        <begin position="152"/>
        <end position="176"/>
    </location>
</feature>
<reference evidence="2 3" key="1">
    <citation type="submission" date="2019-07" db="EMBL/GenBank/DDBJ databases">
        <title>Genomic Encyclopedia of Type Strains, Phase III (KMG-III): the genomes of soil and plant-associated and newly described type strains.</title>
        <authorList>
            <person name="Whitman W."/>
        </authorList>
    </citation>
    <scope>NUCLEOTIDE SEQUENCE [LARGE SCALE GENOMIC DNA]</scope>
    <source>
        <strain evidence="2 3">BL24</strain>
    </source>
</reference>
<name>A0A5S5BXE4_9BACL</name>
<protein>
    <submittedName>
        <fullName evidence="2">ABC-2 type transport system permease protein</fullName>
    </submittedName>
</protein>
<evidence type="ECO:0000256" key="1">
    <source>
        <dbReference type="SAM" id="Phobius"/>
    </source>
</evidence>
<dbReference type="OrthoDB" id="8613028at2"/>
<proteinExistence type="predicted"/>
<dbReference type="Proteomes" id="UP000323257">
    <property type="component" value="Unassembled WGS sequence"/>
</dbReference>
<feature type="transmembrane region" description="Helical" evidence="1">
    <location>
        <begin position="239"/>
        <end position="261"/>
    </location>
</feature>
<feature type="transmembrane region" description="Helical" evidence="1">
    <location>
        <begin position="104"/>
        <end position="132"/>
    </location>
</feature>
<keyword evidence="1" id="KW-0472">Membrane</keyword>
<evidence type="ECO:0000313" key="2">
    <source>
        <dbReference type="EMBL" id="TYP70303.1"/>
    </source>
</evidence>
<feature type="transmembrane region" description="Helical" evidence="1">
    <location>
        <begin position="59"/>
        <end position="83"/>
    </location>
</feature>